<organism evidence="3 4">
    <name type="scientific">Mucilaginibacter paludis DSM 18603</name>
    <dbReference type="NCBI Taxonomy" id="714943"/>
    <lineage>
        <taxon>Bacteria</taxon>
        <taxon>Pseudomonadati</taxon>
        <taxon>Bacteroidota</taxon>
        <taxon>Sphingobacteriia</taxon>
        <taxon>Sphingobacteriales</taxon>
        <taxon>Sphingobacteriaceae</taxon>
        <taxon>Mucilaginibacter</taxon>
    </lineage>
</organism>
<dbReference type="AlphaFoldDB" id="H1Y775"/>
<sequence length="418" mass="46697">MNPSSMNKKFFLALTLMLNAAGLFAQQNFKYRAALPKTDSDGFYQISLLPPLVARAQNNLADLRIVDGAGKFVPYIFGNRLPVKNEASFAAFPEVKLSPQPDTATVFIADNQAHQTISELYLKLRNADVKRSVSLSGSDDLKHWYAIKENIGLTGAGSNTSGTYEQQLNFPSSTYRYFKIQISHQNKQPVAILQAGIYRQQQTVASVYEQLPAPMLSQLDSAGSSYVTLRFAEAYQVNKLHLNLLGIKYYRRPVNIYQVINGVHGLIAETEINSSRLPELYFSAKSQMLELQIVNGDNPALEVKGIVAYQSEQSLISYLKKGQSYYVLAGNEKATSPQYDLQFFTDSLQRSIKSIKPGAVTANPQYQNQSVPVAERTSPWLIWLAIAAVVAVLGLLTFKMMKEVNQRKEEEKGREEEV</sequence>
<keyword evidence="1" id="KW-1133">Transmembrane helix</keyword>
<dbReference type="EMBL" id="CM001403">
    <property type="protein sequence ID" value="EHQ28694.1"/>
    <property type="molecule type" value="Genomic_DNA"/>
</dbReference>
<accession>H1Y775</accession>
<reference evidence="3" key="1">
    <citation type="submission" date="2011-09" db="EMBL/GenBank/DDBJ databases">
        <title>The permanent draft genome of Mucilaginibacter paludis DSM 18603.</title>
        <authorList>
            <consortium name="US DOE Joint Genome Institute (JGI-PGF)"/>
            <person name="Lucas S."/>
            <person name="Han J."/>
            <person name="Lapidus A."/>
            <person name="Bruce D."/>
            <person name="Goodwin L."/>
            <person name="Pitluck S."/>
            <person name="Peters L."/>
            <person name="Kyrpides N."/>
            <person name="Mavromatis K."/>
            <person name="Ivanova N."/>
            <person name="Mikhailova N."/>
            <person name="Held B."/>
            <person name="Detter J.C."/>
            <person name="Tapia R."/>
            <person name="Han C."/>
            <person name="Land M."/>
            <person name="Hauser L."/>
            <person name="Markowitz V."/>
            <person name="Cheng J.-F."/>
            <person name="Hugenholtz P."/>
            <person name="Woyke T."/>
            <person name="Wu D."/>
            <person name="Tindall B."/>
            <person name="Brambilla E."/>
            <person name="Klenk H.-P."/>
            <person name="Eisen J.A."/>
        </authorList>
    </citation>
    <scope>NUCLEOTIDE SEQUENCE [LARGE SCALE GENOMIC DNA]</scope>
    <source>
        <strain evidence="3">DSM 18603</strain>
    </source>
</reference>
<gene>
    <name evidence="3" type="ORF">Mucpa_4605</name>
</gene>
<feature type="transmembrane region" description="Helical" evidence="1">
    <location>
        <begin position="380"/>
        <end position="398"/>
    </location>
</feature>
<proteinExistence type="predicted"/>
<dbReference type="eggNOG" id="ENOG502Z9BT">
    <property type="taxonomic scope" value="Bacteria"/>
</dbReference>
<dbReference type="HOGENOM" id="CLU_056540_0_0_10"/>
<keyword evidence="4" id="KW-1185">Reference proteome</keyword>
<evidence type="ECO:0000313" key="3">
    <source>
        <dbReference type="EMBL" id="EHQ28694.1"/>
    </source>
</evidence>
<feature type="signal peptide" evidence="2">
    <location>
        <begin position="1"/>
        <end position="25"/>
    </location>
</feature>
<dbReference type="Gene3D" id="2.60.120.260">
    <property type="entry name" value="Galactose-binding domain-like"/>
    <property type="match status" value="1"/>
</dbReference>
<protein>
    <recommendedName>
        <fullName evidence="5">DUF3999 domain-containing protein</fullName>
    </recommendedName>
</protein>
<feature type="chain" id="PRO_5005350271" description="DUF3999 domain-containing protein" evidence="2">
    <location>
        <begin position="26"/>
        <end position="418"/>
    </location>
</feature>
<evidence type="ECO:0000313" key="4">
    <source>
        <dbReference type="Proteomes" id="UP000002774"/>
    </source>
</evidence>
<keyword evidence="2" id="KW-0732">Signal</keyword>
<dbReference type="Proteomes" id="UP000002774">
    <property type="component" value="Chromosome"/>
</dbReference>
<name>H1Y775_9SPHI</name>
<keyword evidence="1" id="KW-0812">Transmembrane</keyword>
<evidence type="ECO:0000256" key="2">
    <source>
        <dbReference type="SAM" id="SignalP"/>
    </source>
</evidence>
<dbReference type="STRING" id="714943.Mucpa_4605"/>
<keyword evidence="1" id="KW-0472">Membrane</keyword>
<evidence type="ECO:0000256" key="1">
    <source>
        <dbReference type="SAM" id="Phobius"/>
    </source>
</evidence>
<evidence type="ECO:0008006" key="5">
    <source>
        <dbReference type="Google" id="ProtNLM"/>
    </source>
</evidence>